<dbReference type="InterPro" id="IPR000477">
    <property type="entry name" value="RT_dom"/>
</dbReference>
<comment type="caution">
    <text evidence="2">The sequence shown here is derived from an EMBL/GenBank/DDBJ whole genome shotgun (WGS) entry which is preliminary data.</text>
</comment>
<sequence>MQETHVQRKKRETVNTYSSTILDKQFTKQEITYAISTVKKKKVPGIDGISIEIIRELHDMNRDILHYIYNKCLELGIFPETWNKGKLIIFYKSGKDPSLPNAYRPICSLSVLGKILDKLLVFRITHLLHKNNRLHEQQYGFRNGRFCETANFRLRQAINIALQERVPVTLLCLDVQCAFDTDWRTSILFQLPQDEEVWNLDNQKGVPQGSCSGPLFWNLVMDTALDLLLPQGSHIQAYADDIIVAIRYG</sequence>
<dbReference type="GO" id="GO:0071897">
    <property type="term" value="P:DNA biosynthetic process"/>
    <property type="evidence" value="ECO:0007669"/>
    <property type="project" value="UniProtKB-ARBA"/>
</dbReference>
<dbReference type="OrthoDB" id="6435567at2759"/>
<dbReference type="SUPFAM" id="SSF56672">
    <property type="entry name" value="DNA/RNA polymerases"/>
    <property type="match status" value="1"/>
</dbReference>
<evidence type="ECO:0000313" key="3">
    <source>
        <dbReference type="Proteomes" id="UP000499080"/>
    </source>
</evidence>
<dbReference type="CDD" id="cd01650">
    <property type="entry name" value="RT_nLTR_like"/>
    <property type="match status" value="1"/>
</dbReference>
<keyword evidence="3" id="KW-1185">Reference proteome</keyword>
<protein>
    <submittedName>
        <fullName evidence="2">Retrovirus-related Pol polyprotein from type-1 retrotransposable element R1</fullName>
    </submittedName>
</protein>
<proteinExistence type="predicted"/>
<gene>
    <name evidence="2" type="primary">PO11_318</name>
    <name evidence="2" type="ORF">AVEN_269362_1</name>
</gene>
<dbReference type="EMBL" id="BGPR01003468">
    <property type="protein sequence ID" value="GBM88488.1"/>
    <property type="molecule type" value="Genomic_DNA"/>
</dbReference>
<dbReference type="Pfam" id="PF00078">
    <property type="entry name" value="RVT_1"/>
    <property type="match status" value="1"/>
</dbReference>
<evidence type="ECO:0000259" key="1">
    <source>
        <dbReference type="PROSITE" id="PS50878"/>
    </source>
</evidence>
<feature type="domain" description="Reverse transcriptase" evidence="1">
    <location>
        <begin position="71"/>
        <end position="249"/>
    </location>
</feature>
<dbReference type="PANTHER" id="PTHR19446">
    <property type="entry name" value="REVERSE TRANSCRIPTASES"/>
    <property type="match status" value="1"/>
</dbReference>
<evidence type="ECO:0000313" key="2">
    <source>
        <dbReference type="EMBL" id="GBM88488.1"/>
    </source>
</evidence>
<dbReference type="InterPro" id="IPR043502">
    <property type="entry name" value="DNA/RNA_pol_sf"/>
</dbReference>
<accession>A0A4Y2JGB1</accession>
<dbReference type="PROSITE" id="PS50878">
    <property type="entry name" value="RT_POL"/>
    <property type="match status" value="1"/>
</dbReference>
<dbReference type="AlphaFoldDB" id="A0A4Y2JGB1"/>
<dbReference type="Proteomes" id="UP000499080">
    <property type="component" value="Unassembled WGS sequence"/>
</dbReference>
<organism evidence="2 3">
    <name type="scientific">Araneus ventricosus</name>
    <name type="common">Orbweaver spider</name>
    <name type="synonym">Epeira ventricosa</name>
    <dbReference type="NCBI Taxonomy" id="182803"/>
    <lineage>
        <taxon>Eukaryota</taxon>
        <taxon>Metazoa</taxon>
        <taxon>Ecdysozoa</taxon>
        <taxon>Arthropoda</taxon>
        <taxon>Chelicerata</taxon>
        <taxon>Arachnida</taxon>
        <taxon>Araneae</taxon>
        <taxon>Araneomorphae</taxon>
        <taxon>Entelegynae</taxon>
        <taxon>Araneoidea</taxon>
        <taxon>Araneidae</taxon>
        <taxon>Araneus</taxon>
    </lineage>
</organism>
<name>A0A4Y2JGB1_ARAVE</name>
<reference evidence="2 3" key="1">
    <citation type="journal article" date="2019" name="Sci. Rep.">
        <title>Orb-weaving spider Araneus ventricosus genome elucidates the spidroin gene catalogue.</title>
        <authorList>
            <person name="Kono N."/>
            <person name="Nakamura H."/>
            <person name="Ohtoshi R."/>
            <person name="Moran D.A.P."/>
            <person name="Shinohara A."/>
            <person name="Yoshida Y."/>
            <person name="Fujiwara M."/>
            <person name="Mori M."/>
            <person name="Tomita M."/>
            <person name="Arakawa K."/>
        </authorList>
    </citation>
    <scope>NUCLEOTIDE SEQUENCE [LARGE SCALE GENOMIC DNA]</scope>
</reference>